<evidence type="ECO:0000256" key="4">
    <source>
        <dbReference type="SAM" id="MobiDB-lite"/>
    </source>
</evidence>
<feature type="compositionally biased region" description="Low complexity" evidence="4">
    <location>
        <begin position="1"/>
        <end position="13"/>
    </location>
</feature>
<keyword evidence="5" id="KW-0472">Membrane</keyword>
<evidence type="ECO:0000256" key="5">
    <source>
        <dbReference type="SAM" id="Phobius"/>
    </source>
</evidence>
<feature type="region of interest" description="Disordered" evidence="4">
    <location>
        <begin position="1"/>
        <end position="45"/>
    </location>
</feature>
<dbReference type="InterPro" id="IPR057860">
    <property type="entry name" value="HEAT_RRP12_N"/>
</dbReference>
<feature type="region of interest" description="Disordered" evidence="4">
    <location>
        <begin position="1014"/>
        <end position="1033"/>
    </location>
</feature>
<reference evidence="8" key="2">
    <citation type="submission" date="2025-08" db="UniProtKB">
        <authorList>
            <consortium name="Ensembl"/>
        </authorList>
    </citation>
    <scope>IDENTIFICATION</scope>
</reference>
<protein>
    <submittedName>
        <fullName evidence="8">Ribosomal RNA processing 12 homolog</fullName>
    </submittedName>
</protein>
<dbReference type="SUPFAM" id="SSF48371">
    <property type="entry name" value="ARM repeat"/>
    <property type="match status" value="1"/>
</dbReference>
<feature type="domain" description="RRP12 HEAT" evidence="6">
    <location>
        <begin position="427"/>
        <end position="701"/>
    </location>
</feature>
<dbReference type="Pfam" id="PF08161">
    <property type="entry name" value="RRP12_HEAT"/>
    <property type="match status" value="1"/>
</dbReference>
<reference evidence="8" key="3">
    <citation type="submission" date="2025-09" db="UniProtKB">
        <authorList>
            <consortium name="Ensembl"/>
        </authorList>
    </citation>
    <scope>IDENTIFICATION</scope>
</reference>
<dbReference type="GO" id="GO:0005634">
    <property type="term" value="C:nucleus"/>
    <property type="evidence" value="ECO:0007669"/>
    <property type="project" value="UniProtKB-SubCell"/>
</dbReference>
<dbReference type="PANTHER" id="PTHR48287">
    <property type="entry name" value="ARM REPEAT SUPERFAMILY PROTEIN"/>
    <property type="match status" value="1"/>
</dbReference>
<feature type="transmembrane region" description="Helical" evidence="5">
    <location>
        <begin position="879"/>
        <end position="906"/>
    </location>
</feature>
<comment type="similarity">
    <text evidence="2">Belongs to the RRP12 family.</text>
</comment>
<sequence>MVKSGKLKSGAASKLKRWKKGHSSDSNPQTSRFRQAAKSRFFSRPSEKSDLTVDALKLHNELQAGTLEKGAGGRGDACMEETAEQALSERSAGTFLSGLSDCSNLTFRKVQRFWESNSAAHKEICAVLAAVTEVIRSQGGKETETEYFAALMTTLEAVDSGESLAAVAYLLNLVMKRVPAPVLMSKFSDTAKALMDVMSTLASSESASALRWILSCLSTLLRKQDVTVWSYPSTLQTYHGLLSFTVHSKPKIRKAAQHGVCSILRGSDLLFTDNAPTHHPAAAMAAKFCIKEIEQAGGSKEDTTTLHVLGLLKDLMVTFPLSAVKSCCETLLRVMTLSHVLVTACAMQAFHKLFSGKPNPATLSAELNAQIITALYDYLPSENDLQPLLAWLAVMEKAHVHLASVQSSLSLGHLPRLFSTAMSCLLSPHTQVVSAATNTLKTLLTECVAPHVEEIGPVSPTASSGNPSYVCKMFRIVEEGLSYRFHASWPFVLQVLGCFYRAAGKHTHPIMTKSLQSLADLRSTPRFPFCGELDLAVGGAVESMGPEVLLTAVPLNITGLEDNLEFPRSWLIPVVRDHVKNTHLAYYTSYLLPLAATLRQRAEELEKAGQKLEAKVYKTLQLQIWTMLPGFCVGPLDLLVSFKGVARALGMAINERPDLRLTICQAIRTLITKSCNTEEEKAEVGRFAKNFLPILFNVFSQQPAPGDIAPYRMAVLDTIKVYLTVTDPQMVCTFLSKATERLSSPDIVFGVNYMITLLYNEPHMQKKAYRVLEEMCGGEREECRSFVLSHLETLKHVLLGTLKNASSPAKRPRLKCLIHIVKQLSEEHRDFITALLPEVIICTKEVSVGARKNAYTLLVEIGNAFIRFCGDAKEALEQYLLLVYVGLTGSVTMITCTVLALTRLVFEYKDMGSMEHLLHNVCLLLTSRTREIVKAALSFVKVILFVMDPKTLAGHVTMEGVGNIKDDVRRHFRTKLKNIFTKFIRKFGFELVKSKLPVEHHKVLVNIRKAEARTKRSRLADEDHDDSDSGDDNIEEILAESDSDMSDDERPKGAKTKKKPTKQKGRAWLKEGQGDEPLNFLDPTVSQRVLATNPDMKKRAKVQHGFKVTSDGRLIIREDNDEGDKTKGSRTHTHTQTHSLLWEERENFFLSAGGSGIHRPLGGSRDLGGDYKAKKGKGDVKRKGKVDPYAYIPLRKAQLNRRKKAKMQGQFKGMVRGAQKGAQSGKRMQRNKRRA</sequence>
<feature type="region of interest" description="Disordered" evidence="4">
    <location>
        <begin position="1160"/>
        <end position="1185"/>
    </location>
</feature>
<evidence type="ECO:0000256" key="3">
    <source>
        <dbReference type="ARBA" id="ARBA00023242"/>
    </source>
</evidence>
<dbReference type="InterPro" id="IPR016024">
    <property type="entry name" value="ARM-type_fold"/>
</dbReference>
<evidence type="ECO:0000259" key="6">
    <source>
        <dbReference type="Pfam" id="PF08161"/>
    </source>
</evidence>
<reference evidence="9" key="1">
    <citation type="submission" date="2018-06" db="EMBL/GenBank/DDBJ databases">
        <title>Genome assembly of Danube salmon.</title>
        <authorList>
            <person name="Macqueen D.J."/>
            <person name="Gundappa M.K."/>
        </authorList>
    </citation>
    <scope>NUCLEOTIDE SEQUENCE [LARGE SCALE GENOMIC DNA]</scope>
</reference>
<dbReference type="Gene3D" id="1.25.10.10">
    <property type="entry name" value="Leucine-rich Repeat Variant"/>
    <property type="match status" value="2"/>
</dbReference>
<keyword evidence="5" id="KW-1133">Transmembrane helix</keyword>
<evidence type="ECO:0000256" key="2">
    <source>
        <dbReference type="ARBA" id="ARBA00007690"/>
    </source>
</evidence>
<accession>A0A4W5MR60</accession>
<dbReference type="GeneTree" id="ENSGT00390000013106"/>
<feature type="domain" description="RRP12 N-terminal HEAT" evidence="7">
    <location>
        <begin position="110"/>
        <end position="355"/>
    </location>
</feature>
<name>A0A4W5MR60_9TELE</name>
<feature type="compositionally biased region" description="Acidic residues" evidence="4">
    <location>
        <begin position="1022"/>
        <end position="1033"/>
    </location>
</feature>
<feature type="compositionally biased region" description="Basic and acidic residues" evidence="4">
    <location>
        <begin position="1167"/>
        <end position="1181"/>
    </location>
</feature>
<comment type="subcellular location">
    <subcellularLocation>
        <location evidence="1">Nucleus</location>
    </subcellularLocation>
</comment>
<dbReference type="Proteomes" id="UP000314982">
    <property type="component" value="Unassembled WGS sequence"/>
</dbReference>
<evidence type="ECO:0000256" key="1">
    <source>
        <dbReference type="ARBA" id="ARBA00004123"/>
    </source>
</evidence>
<dbReference type="InterPro" id="IPR052087">
    <property type="entry name" value="RRP12"/>
</dbReference>
<dbReference type="AlphaFoldDB" id="A0A4W5MR60"/>
<proteinExistence type="inferred from homology"/>
<dbReference type="Pfam" id="PF25772">
    <property type="entry name" value="HEAT_RRP12_N"/>
    <property type="match status" value="1"/>
</dbReference>
<dbReference type="InterPro" id="IPR011989">
    <property type="entry name" value="ARM-like"/>
</dbReference>
<keyword evidence="5" id="KW-0812">Transmembrane</keyword>
<feature type="region of interest" description="Disordered" evidence="4">
    <location>
        <begin position="1199"/>
        <end position="1235"/>
    </location>
</feature>
<evidence type="ECO:0000313" key="9">
    <source>
        <dbReference type="Proteomes" id="UP000314982"/>
    </source>
</evidence>
<dbReference type="InterPro" id="IPR012978">
    <property type="entry name" value="HEAT_RRP12"/>
</dbReference>
<organism evidence="8 9">
    <name type="scientific">Hucho hucho</name>
    <name type="common">huchen</name>
    <dbReference type="NCBI Taxonomy" id="62062"/>
    <lineage>
        <taxon>Eukaryota</taxon>
        <taxon>Metazoa</taxon>
        <taxon>Chordata</taxon>
        <taxon>Craniata</taxon>
        <taxon>Vertebrata</taxon>
        <taxon>Euteleostomi</taxon>
        <taxon>Actinopterygii</taxon>
        <taxon>Neopterygii</taxon>
        <taxon>Teleostei</taxon>
        <taxon>Protacanthopterygii</taxon>
        <taxon>Salmoniformes</taxon>
        <taxon>Salmonidae</taxon>
        <taxon>Salmoninae</taxon>
        <taxon>Hucho</taxon>
    </lineage>
</organism>
<evidence type="ECO:0000259" key="7">
    <source>
        <dbReference type="Pfam" id="PF25772"/>
    </source>
</evidence>
<keyword evidence="9" id="KW-1185">Reference proteome</keyword>
<feature type="compositionally biased region" description="Polar residues" evidence="4">
    <location>
        <begin position="24"/>
        <end position="33"/>
    </location>
</feature>
<dbReference type="Ensembl" id="ENSHHUT00000043090.1">
    <property type="protein sequence ID" value="ENSHHUP00000041496.1"/>
    <property type="gene ID" value="ENSHHUG00000025592.1"/>
</dbReference>
<evidence type="ECO:0000313" key="8">
    <source>
        <dbReference type="Ensembl" id="ENSHHUP00000041496.1"/>
    </source>
</evidence>
<feature type="compositionally biased region" description="Basic residues" evidence="4">
    <location>
        <begin position="1053"/>
        <end position="1067"/>
    </location>
</feature>
<keyword evidence="3" id="KW-0539">Nucleus</keyword>
<dbReference type="PANTHER" id="PTHR48287:SF1">
    <property type="entry name" value="ARM REPEAT SUPERFAMILY PROTEIN"/>
    <property type="match status" value="1"/>
</dbReference>
<feature type="region of interest" description="Disordered" evidence="4">
    <location>
        <begin position="1039"/>
        <end position="1081"/>
    </location>
</feature>